<dbReference type="Gene3D" id="2.30.30.40">
    <property type="entry name" value="SH3 Domains"/>
    <property type="match status" value="1"/>
</dbReference>
<evidence type="ECO:0000259" key="1">
    <source>
        <dbReference type="PROSITE" id="PS50851"/>
    </source>
</evidence>
<dbReference type="InterPro" id="IPR036061">
    <property type="entry name" value="CheW-like_dom_sf"/>
</dbReference>
<keyword evidence="3" id="KW-1185">Reference proteome</keyword>
<dbReference type="RefSeq" id="WP_173074475.1">
    <property type="nucleotide sequence ID" value="NZ_CP041345.1"/>
</dbReference>
<name>A0A7D4C971_9BACT</name>
<reference evidence="2 3" key="1">
    <citation type="submission" date="2019-07" db="EMBL/GenBank/DDBJ databases">
        <title>Thalassofilum flectens gen. nov., sp. nov., a novel moderate thermophilic anaerobe from a shallow sea hot spring in Kunashir Island (Russia), representing a new family in the order Bacteroidales, and proposal of Thalassofilacea fam. nov.</title>
        <authorList>
            <person name="Kochetkova T.V."/>
            <person name="Podosokorskaya O.A."/>
            <person name="Novikov A."/>
            <person name="Elcheninov A.G."/>
            <person name="Toshchakov S.V."/>
            <person name="Kublanov I.V."/>
        </authorList>
    </citation>
    <scope>NUCLEOTIDE SEQUENCE [LARGE SCALE GENOMIC DNA]</scope>
    <source>
        <strain evidence="2 3">38-H</strain>
    </source>
</reference>
<dbReference type="CDD" id="cd00732">
    <property type="entry name" value="CheW"/>
    <property type="match status" value="1"/>
</dbReference>
<dbReference type="SUPFAM" id="SSF50341">
    <property type="entry name" value="CheW-like"/>
    <property type="match status" value="1"/>
</dbReference>
<dbReference type="Proteomes" id="UP000500961">
    <property type="component" value="Chromosome"/>
</dbReference>
<dbReference type="InterPro" id="IPR039315">
    <property type="entry name" value="CheW"/>
</dbReference>
<protein>
    <submittedName>
        <fullName evidence="2">Chemotaxis protein CheW</fullName>
    </submittedName>
</protein>
<dbReference type="KEGG" id="ttz:FHG85_07345"/>
<sequence length="171" mass="18904">MDKDNKNQIKSYLTFKLGTEEFAAHVSKVLNILEMTPITKVPKAPEYLKGVINLRGAVLPVIDARIKFGMPEAEYTNNTCIIVLDIDVDGESVHVGAIVDSVQAVVEIDNSQIMPLPTLGSRYKSEFIIGMAKIDDRFVIILNMDAVFSTDDITQIVDADSLEDTVTENNE</sequence>
<dbReference type="PANTHER" id="PTHR22617:SF41">
    <property type="entry name" value="CHEMOTAXIS SIGNAL TRANSDUCTION SYSTEM ADAPTOR PROTEIN CHEW"/>
    <property type="match status" value="1"/>
</dbReference>
<dbReference type="GO" id="GO:0007165">
    <property type="term" value="P:signal transduction"/>
    <property type="evidence" value="ECO:0007669"/>
    <property type="project" value="InterPro"/>
</dbReference>
<dbReference type="PROSITE" id="PS50851">
    <property type="entry name" value="CHEW"/>
    <property type="match status" value="1"/>
</dbReference>
<dbReference type="AlphaFoldDB" id="A0A7D4C971"/>
<accession>A0A7D4C971</accession>
<evidence type="ECO:0000313" key="3">
    <source>
        <dbReference type="Proteomes" id="UP000500961"/>
    </source>
</evidence>
<dbReference type="InterPro" id="IPR002545">
    <property type="entry name" value="CheW-lke_dom"/>
</dbReference>
<evidence type="ECO:0000313" key="2">
    <source>
        <dbReference type="EMBL" id="QKG80082.1"/>
    </source>
</evidence>
<organism evidence="2 3">
    <name type="scientific">Tenuifilum thalassicum</name>
    <dbReference type="NCBI Taxonomy" id="2590900"/>
    <lineage>
        <taxon>Bacteria</taxon>
        <taxon>Pseudomonadati</taxon>
        <taxon>Bacteroidota</taxon>
        <taxon>Bacteroidia</taxon>
        <taxon>Bacteroidales</taxon>
        <taxon>Tenuifilaceae</taxon>
        <taxon>Tenuifilum</taxon>
    </lineage>
</organism>
<dbReference type="SMART" id="SM00260">
    <property type="entry name" value="CheW"/>
    <property type="match status" value="1"/>
</dbReference>
<gene>
    <name evidence="2" type="ORF">FHG85_07345</name>
</gene>
<dbReference type="EMBL" id="CP041345">
    <property type="protein sequence ID" value="QKG80082.1"/>
    <property type="molecule type" value="Genomic_DNA"/>
</dbReference>
<dbReference type="Pfam" id="PF01584">
    <property type="entry name" value="CheW"/>
    <property type="match status" value="1"/>
</dbReference>
<dbReference type="GO" id="GO:0005829">
    <property type="term" value="C:cytosol"/>
    <property type="evidence" value="ECO:0007669"/>
    <property type="project" value="TreeGrafter"/>
</dbReference>
<feature type="domain" description="CheW-like" evidence="1">
    <location>
        <begin position="9"/>
        <end position="153"/>
    </location>
</feature>
<dbReference type="GO" id="GO:0006935">
    <property type="term" value="P:chemotaxis"/>
    <property type="evidence" value="ECO:0007669"/>
    <property type="project" value="InterPro"/>
</dbReference>
<dbReference type="Gene3D" id="2.40.50.180">
    <property type="entry name" value="CheA-289, Domain 4"/>
    <property type="match status" value="1"/>
</dbReference>
<dbReference type="PANTHER" id="PTHR22617">
    <property type="entry name" value="CHEMOTAXIS SENSOR HISTIDINE KINASE-RELATED"/>
    <property type="match status" value="1"/>
</dbReference>
<proteinExistence type="predicted"/>